<dbReference type="InterPro" id="IPR018449">
    <property type="entry name" value="NIL_domain"/>
</dbReference>
<dbReference type="InterPro" id="IPR017871">
    <property type="entry name" value="ABC_transporter-like_CS"/>
</dbReference>
<keyword evidence="11" id="KW-1185">Reference proteome</keyword>
<dbReference type="InterPro" id="IPR027417">
    <property type="entry name" value="P-loop_NTPase"/>
</dbReference>
<organism evidence="10 11">
    <name type="scientific">Shuttleworthella satelles DSM 14600</name>
    <dbReference type="NCBI Taxonomy" id="626523"/>
    <lineage>
        <taxon>Bacteria</taxon>
        <taxon>Bacillati</taxon>
        <taxon>Bacillota</taxon>
        <taxon>Clostridia</taxon>
        <taxon>Lachnospirales</taxon>
        <taxon>Lachnospiraceae</taxon>
        <taxon>Shuttleworthella</taxon>
    </lineage>
</organism>
<evidence type="ECO:0000256" key="8">
    <source>
        <dbReference type="ARBA" id="ARBA00023136"/>
    </source>
</evidence>
<dbReference type="PANTHER" id="PTHR43166">
    <property type="entry name" value="AMINO ACID IMPORT ATP-BINDING PROTEIN"/>
    <property type="match status" value="1"/>
</dbReference>
<dbReference type="Gene3D" id="3.30.70.260">
    <property type="match status" value="1"/>
</dbReference>
<dbReference type="PROSITE" id="PS00211">
    <property type="entry name" value="ABC_TRANSPORTER_1"/>
    <property type="match status" value="1"/>
</dbReference>
<dbReference type="AlphaFoldDB" id="C4GDW0"/>
<proteinExistence type="inferred from homology"/>
<dbReference type="SMART" id="SM00930">
    <property type="entry name" value="NIL"/>
    <property type="match status" value="1"/>
</dbReference>
<dbReference type="HOGENOM" id="CLU_000604_1_3_9"/>
<dbReference type="InterPro" id="IPR003439">
    <property type="entry name" value="ABC_transporter-like_ATP-bd"/>
</dbReference>
<protein>
    <submittedName>
        <fullName evidence="10">ABC transporter, ATP-binding protein</fullName>
    </submittedName>
</protein>
<evidence type="ECO:0000256" key="6">
    <source>
        <dbReference type="ARBA" id="ARBA00022967"/>
    </source>
</evidence>
<keyword evidence="8" id="KW-0472">Membrane</keyword>
<evidence type="ECO:0000256" key="2">
    <source>
        <dbReference type="ARBA" id="ARBA00022448"/>
    </source>
</evidence>
<dbReference type="Pfam" id="PF00005">
    <property type="entry name" value="ABC_tran"/>
    <property type="match status" value="1"/>
</dbReference>
<dbReference type="SUPFAM" id="SSF55021">
    <property type="entry name" value="ACT-like"/>
    <property type="match status" value="1"/>
</dbReference>
<dbReference type="GO" id="GO:0005886">
    <property type="term" value="C:plasma membrane"/>
    <property type="evidence" value="ECO:0007669"/>
    <property type="project" value="UniProtKB-ARBA"/>
</dbReference>
<evidence type="ECO:0000313" key="11">
    <source>
        <dbReference type="Proteomes" id="UP000003494"/>
    </source>
</evidence>
<keyword evidence="4" id="KW-0547">Nucleotide-binding</keyword>
<dbReference type="FunFam" id="3.40.50.300:FF:000056">
    <property type="entry name" value="Cell division ATP-binding protein FtsE"/>
    <property type="match status" value="1"/>
</dbReference>
<dbReference type="Pfam" id="PF09383">
    <property type="entry name" value="NIL"/>
    <property type="match status" value="1"/>
</dbReference>
<keyword evidence="6" id="KW-1278">Translocase</keyword>
<evidence type="ECO:0000259" key="9">
    <source>
        <dbReference type="PROSITE" id="PS50893"/>
    </source>
</evidence>
<dbReference type="GO" id="GO:0006865">
    <property type="term" value="P:amino acid transport"/>
    <property type="evidence" value="ECO:0007669"/>
    <property type="project" value="UniProtKB-KW"/>
</dbReference>
<sequence>MYKTLSRNNYMANIIEVKKLSKRFALADREVSALSDINLDIEEGDIYGIIGLSGAGKSTLVRCLNFLEVPTEGNVIIEGRELAKLSARELRRERTRIGMIFQSYNLLMQKNVLDNICFPLTVHGLPKKEARAKALELLKTVELEDKARAYPAQLSGGQRQRVAIARALASDPKILLCDEATSALDPKTTNSILQLLKEINQKLGITIVIITHQMSVVQEVCQHVAIIDQGRIAEKGQVEEIFNHPKSRAARLLIIEGKDPEAWTDGVSRTREEIKTDRKIRIVFSGNSSYEPVISNMILTTGHAVNILLADTRDVGGVAKGQMILGLPEEETAQAAVISYLKEHGLSVEEVSDHVQ</sequence>
<dbReference type="GO" id="GO:0016887">
    <property type="term" value="F:ATP hydrolysis activity"/>
    <property type="evidence" value="ECO:0007669"/>
    <property type="project" value="InterPro"/>
</dbReference>
<dbReference type="PROSITE" id="PS50893">
    <property type="entry name" value="ABC_TRANSPORTER_2"/>
    <property type="match status" value="1"/>
</dbReference>
<dbReference type="Proteomes" id="UP000003494">
    <property type="component" value="Unassembled WGS sequence"/>
</dbReference>
<dbReference type="eggNOG" id="COG1135">
    <property type="taxonomic scope" value="Bacteria"/>
</dbReference>
<comment type="caution">
    <text evidence="10">The sequence shown here is derived from an EMBL/GenBank/DDBJ whole genome shotgun (WGS) entry which is preliminary data.</text>
</comment>
<keyword evidence="5 10" id="KW-0067">ATP-binding</keyword>
<dbReference type="SMART" id="SM00382">
    <property type="entry name" value="AAA"/>
    <property type="match status" value="1"/>
</dbReference>
<dbReference type="InterPro" id="IPR041701">
    <property type="entry name" value="MetN_ABC"/>
</dbReference>
<evidence type="ECO:0000313" key="10">
    <source>
        <dbReference type="EMBL" id="EEP27589.1"/>
    </source>
</evidence>
<name>C4GDW0_9FIRM</name>
<dbReference type="STRING" id="626523.GCWU000342_02284"/>
<dbReference type="PANTHER" id="PTHR43166:SF30">
    <property type="entry name" value="METHIONINE IMPORT ATP-BINDING PROTEIN METN"/>
    <property type="match status" value="1"/>
</dbReference>
<accession>C4GDW0</accession>
<comment type="similarity">
    <text evidence="1">Belongs to the ABC transporter superfamily.</text>
</comment>
<reference evidence="10" key="1">
    <citation type="submission" date="2009-04" db="EMBL/GenBank/DDBJ databases">
        <authorList>
            <person name="Weinstock G."/>
            <person name="Sodergren E."/>
            <person name="Clifton S."/>
            <person name="Fulton L."/>
            <person name="Fulton B."/>
            <person name="Courtney L."/>
            <person name="Fronick C."/>
            <person name="Harrison M."/>
            <person name="Strong C."/>
            <person name="Farmer C."/>
            <person name="Delahaunty K."/>
            <person name="Markovic C."/>
            <person name="Hall O."/>
            <person name="Minx P."/>
            <person name="Tomlinson C."/>
            <person name="Mitreva M."/>
            <person name="Nelson J."/>
            <person name="Hou S."/>
            <person name="Wollam A."/>
            <person name="Pepin K.H."/>
            <person name="Johnson M."/>
            <person name="Bhonagiri V."/>
            <person name="Nash W.E."/>
            <person name="Warren W."/>
            <person name="Chinwalla A."/>
            <person name="Mardis E.R."/>
            <person name="Wilson R.K."/>
        </authorList>
    </citation>
    <scope>NUCLEOTIDE SEQUENCE [LARGE SCALE GENOMIC DNA]</scope>
    <source>
        <strain evidence="10">DSM 14600</strain>
    </source>
</reference>
<feature type="domain" description="ABC transporter" evidence="9">
    <location>
        <begin position="15"/>
        <end position="254"/>
    </location>
</feature>
<evidence type="ECO:0000256" key="3">
    <source>
        <dbReference type="ARBA" id="ARBA00022475"/>
    </source>
</evidence>
<dbReference type="CDD" id="cd03258">
    <property type="entry name" value="ABC_MetN_methionine_transporter"/>
    <property type="match status" value="1"/>
</dbReference>
<keyword evidence="7" id="KW-0029">Amino-acid transport</keyword>
<keyword evidence="3" id="KW-1003">Cell membrane</keyword>
<dbReference type="Gene3D" id="3.40.50.300">
    <property type="entry name" value="P-loop containing nucleotide triphosphate hydrolases"/>
    <property type="match status" value="1"/>
</dbReference>
<evidence type="ECO:0000256" key="5">
    <source>
        <dbReference type="ARBA" id="ARBA00022840"/>
    </source>
</evidence>
<evidence type="ECO:0000256" key="1">
    <source>
        <dbReference type="ARBA" id="ARBA00005417"/>
    </source>
</evidence>
<evidence type="ECO:0000256" key="4">
    <source>
        <dbReference type="ARBA" id="ARBA00022741"/>
    </source>
</evidence>
<dbReference type="GO" id="GO:0005524">
    <property type="term" value="F:ATP binding"/>
    <property type="evidence" value="ECO:0007669"/>
    <property type="project" value="UniProtKB-KW"/>
</dbReference>
<dbReference type="InterPro" id="IPR003593">
    <property type="entry name" value="AAA+_ATPase"/>
</dbReference>
<dbReference type="EMBL" id="ACIP02000007">
    <property type="protein sequence ID" value="EEP27589.1"/>
    <property type="molecule type" value="Genomic_DNA"/>
</dbReference>
<dbReference type="SUPFAM" id="SSF52540">
    <property type="entry name" value="P-loop containing nucleoside triphosphate hydrolases"/>
    <property type="match status" value="1"/>
</dbReference>
<dbReference type="InterPro" id="IPR045865">
    <property type="entry name" value="ACT-like_dom_sf"/>
</dbReference>
<keyword evidence="2" id="KW-0813">Transport</keyword>
<gene>
    <name evidence="10" type="ORF">GCWU000342_02284</name>
</gene>
<evidence type="ECO:0000256" key="7">
    <source>
        <dbReference type="ARBA" id="ARBA00022970"/>
    </source>
</evidence>
<dbReference type="InterPro" id="IPR050086">
    <property type="entry name" value="MetN_ABC_transporter-like"/>
</dbReference>